<evidence type="ECO:0000256" key="5">
    <source>
        <dbReference type="ARBA" id="ARBA00023242"/>
    </source>
</evidence>
<feature type="domain" description="Origin recognition complex subunit 4 C-terminal" evidence="8">
    <location>
        <begin position="742"/>
        <end position="932"/>
    </location>
</feature>
<comment type="subcellular location">
    <subcellularLocation>
        <location evidence="1">Nucleus</location>
    </subcellularLocation>
</comment>
<dbReference type="GO" id="GO:0005664">
    <property type="term" value="C:nuclear origin of replication recognition complex"/>
    <property type="evidence" value="ECO:0007669"/>
    <property type="project" value="TreeGrafter"/>
</dbReference>
<evidence type="ECO:0000313" key="10">
    <source>
        <dbReference type="Proteomes" id="UP000326924"/>
    </source>
</evidence>
<evidence type="ECO:0000256" key="2">
    <source>
        <dbReference type="ARBA" id="ARBA00005334"/>
    </source>
</evidence>
<evidence type="ECO:0000256" key="3">
    <source>
        <dbReference type="ARBA" id="ARBA00022705"/>
    </source>
</evidence>
<dbReference type="InterPro" id="IPR041664">
    <property type="entry name" value="AAA_16"/>
</dbReference>
<dbReference type="AlphaFoldDB" id="A0A5J5EFC5"/>
<dbReference type="OrthoDB" id="343623at2759"/>
<organism evidence="9 10">
    <name type="scientific">Sphaerosporella brunnea</name>
    <dbReference type="NCBI Taxonomy" id="1250544"/>
    <lineage>
        <taxon>Eukaryota</taxon>
        <taxon>Fungi</taxon>
        <taxon>Dikarya</taxon>
        <taxon>Ascomycota</taxon>
        <taxon>Pezizomycotina</taxon>
        <taxon>Pezizomycetes</taxon>
        <taxon>Pezizales</taxon>
        <taxon>Pyronemataceae</taxon>
        <taxon>Sphaerosporella</taxon>
    </lineage>
</organism>
<feature type="compositionally biased region" description="Polar residues" evidence="6">
    <location>
        <begin position="187"/>
        <end position="197"/>
    </location>
</feature>
<dbReference type="Pfam" id="PF13191">
    <property type="entry name" value="AAA_16"/>
    <property type="match status" value="1"/>
</dbReference>
<feature type="region of interest" description="Disordered" evidence="6">
    <location>
        <begin position="28"/>
        <end position="108"/>
    </location>
</feature>
<accession>A0A5J5EFC5</accession>
<reference evidence="9 10" key="1">
    <citation type="submission" date="2019-09" db="EMBL/GenBank/DDBJ databases">
        <title>Draft genome of the ectomycorrhizal ascomycete Sphaerosporella brunnea.</title>
        <authorList>
            <consortium name="DOE Joint Genome Institute"/>
            <person name="Benucci G.M."/>
            <person name="Marozzi G."/>
            <person name="Antonielli L."/>
            <person name="Sanchez S."/>
            <person name="Marco P."/>
            <person name="Wang X."/>
            <person name="Falini L.B."/>
            <person name="Barry K."/>
            <person name="Haridas S."/>
            <person name="Lipzen A."/>
            <person name="Labutti K."/>
            <person name="Grigoriev I.V."/>
            <person name="Murat C."/>
            <person name="Martin F."/>
            <person name="Albertini E."/>
            <person name="Donnini D."/>
            <person name="Bonito G."/>
        </authorList>
    </citation>
    <scope>NUCLEOTIDE SEQUENCE [LARGE SCALE GENOMIC DNA]</scope>
    <source>
        <strain evidence="9 10">Sb_GMNB300</strain>
    </source>
</reference>
<dbReference type="Proteomes" id="UP000326924">
    <property type="component" value="Unassembled WGS sequence"/>
</dbReference>
<feature type="compositionally biased region" description="Basic residues" evidence="6">
    <location>
        <begin position="221"/>
        <end position="233"/>
    </location>
</feature>
<feature type="compositionally biased region" description="Low complexity" evidence="6">
    <location>
        <begin position="91"/>
        <end position="108"/>
    </location>
</feature>
<dbReference type="Gene3D" id="3.40.50.300">
    <property type="entry name" value="P-loop containing nucleotide triphosphate hydrolases"/>
    <property type="match status" value="1"/>
</dbReference>
<feature type="region of interest" description="Disordered" evidence="6">
    <location>
        <begin position="123"/>
        <end position="458"/>
    </location>
</feature>
<dbReference type="EMBL" id="VXIS01000446">
    <property type="protein sequence ID" value="KAA8893428.1"/>
    <property type="molecule type" value="Genomic_DNA"/>
</dbReference>
<dbReference type="Pfam" id="PF14629">
    <property type="entry name" value="ORC4_C"/>
    <property type="match status" value="1"/>
</dbReference>
<evidence type="ECO:0000259" key="7">
    <source>
        <dbReference type="Pfam" id="PF13191"/>
    </source>
</evidence>
<keyword evidence="4" id="KW-0238">DNA-binding</keyword>
<evidence type="ECO:0000256" key="1">
    <source>
        <dbReference type="ARBA" id="ARBA00004123"/>
    </source>
</evidence>
<dbReference type="InterPro" id="IPR016527">
    <property type="entry name" value="ORC4"/>
</dbReference>
<feature type="region of interest" description="Disordered" evidence="6">
    <location>
        <begin position="476"/>
        <end position="499"/>
    </location>
</feature>
<gene>
    <name evidence="9" type="ORF">FN846DRAFT_979026</name>
</gene>
<feature type="compositionally biased region" description="Basic residues" evidence="6">
    <location>
        <begin position="293"/>
        <end position="305"/>
    </location>
</feature>
<evidence type="ECO:0000256" key="6">
    <source>
        <dbReference type="SAM" id="MobiDB-lite"/>
    </source>
</evidence>
<sequence>MQLFLARLLQQQLQNNIPGFRRVSPIHHHKHQPIPPTTMPPKRKAPAAAAAVPASQKRTRLAAEEESDTIAVRPKRKSTPLAEIAPPPPTTTTRSTRTSTKSATPAAAASIFQKHKAKDIFDISTSEDDDSEDDKATSKAAATTKDLKTPAKPKAKPPLKTYARTRGKKVEPASEDDVAEMRPASVLKSTATGSRVNTPARLRAKKAAVVSDAAEEAVPKPAKKTPATRRVKKATPVSEDKEEVIVSDAAEEAVPKPAKKTPATRRVKKATPVSEDKDEVIISDAPEDAVLKPAKKAPATRRVKKATPASEDKEEAASAASSTVSAGKKTPTTRSRGPVAGKEDSTPKTAVKPLTAPPKTARKKAISSAPKTKRQALMGVGVPAGGEEMTPSARRTGVFEPPEEQENEVVVEEEVADEDEDVITKDGKIAPVSALTKSASKKRPSAGRPSLGTEGLEDPFAVPSRVLKAAREEKSVPVVKKGGRPKKQVVTTDTSPQAPEGLAKDIEVSEEDVQALKHHILAKVMGRKRLDLVGIDEEYSHVYQLLEQTVTAGEGNSMLIIGARGSGKTALVETALSSLTELHSGEFHVVRLSGLVQTDDKLALREIWRQLGVEMELDESEQPKTTNFADTLQSILAILSHPDEIQAQSEDVDGIEDQDPARTATAVVFILDEFDHFALHPRQTLLYNLFDIAQAKKAPIAVLGLTCKVNVVDSLEKRVKSRFSHRTVHLKLPNSLDSFWNVVKEGLSVDVATASTMGEYASVWNDEYLENLKETKEFASLLCSVYATSKTVAPIFNAAILALSSITTSSPFPAATAYVRALAPPASNLELLPSLSDIQIALIICAARLEVLRDTETVNFEMVWHEYEELVKKTKVPGTPGAGGTVGKNWSKAIATGAWEGLEKMGLVVAISGGGRRLWRVDVGLMEIREWVKNRPGNWGRWCKEVV</sequence>
<evidence type="ECO:0000259" key="8">
    <source>
        <dbReference type="Pfam" id="PF14629"/>
    </source>
</evidence>
<feature type="compositionally biased region" description="Acidic residues" evidence="6">
    <location>
        <begin position="401"/>
        <end position="421"/>
    </location>
</feature>
<feature type="compositionally biased region" description="Low complexity" evidence="6">
    <location>
        <begin position="317"/>
        <end position="326"/>
    </location>
</feature>
<dbReference type="SUPFAM" id="SSF52540">
    <property type="entry name" value="P-loop containing nucleoside triphosphate hydrolases"/>
    <property type="match status" value="1"/>
</dbReference>
<comment type="caution">
    <text evidence="9">The sequence shown here is derived from an EMBL/GenBank/DDBJ whole genome shotgun (WGS) entry which is preliminary data.</text>
</comment>
<comment type="similarity">
    <text evidence="2">Belongs to the ORC4 family.</text>
</comment>
<keyword evidence="10" id="KW-1185">Reference proteome</keyword>
<dbReference type="InterPro" id="IPR032705">
    <property type="entry name" value="ORC4_C"/>
</dbReference>
<name>A0A5J5EFC5_9PEZI</name>
<evidence type="ECO:0000313" key="9">
    <source>
        <dbReference type="EMBL" id="KAA8893428.1"/>
    </source>
</evidence>
<feature type="compositionally biased region" description="Basic residues" evidence="6">
    <location>
        <begin position="151"/>
        <end position="167"/>
    </location>
</feature>
<proteinExistence type="inferred from homology"/>
<keyword evidence="3" id="KW-0235">DNA replication</keyword>
<dbReference type="InterPro" id="IPR027417">
    <property type="entry name" value="P-loop_NTPase"/>
</dbReference>
<dbReference type="GO" id="GO:0006270">
    <property type="term" value="P:DNA replication initiation"/>
    <property type="evidence" value="ECO:0007669"/>
    <property type="project" value="TreeGrafter"/>
</dbReference>
<dbReference type="FunFam" id="3.40.50.300:FF:001597">
    <property type="entry name" value="Origin recognition complex subunit Orc4"/>
    <property type="match status" value="1"/>
</dbReference>
<dbReference type="PANTHER" id="PTHR12087:SF0">
    <property type="entry name" value="ORIGIN RECOGNITION COMPLEX SUBUNIT 4"/>
    <property type="match status" value="1"/>
</dbReference>
<keyword evidence="5" id="KW-0539">Nucleus</keyword>
<dbReference type="GO" id="GO:0003688">
    <property type="term" value="F:DNA replication origin binding"/>
    <property type="evidence" value="ECO:0007669"/>
    <property type="project" value="TreeGrafter"/>
</dbReference>
<dbReference type="PANTHER" id="PTHR12087">
    <property type="entry name" value="ORIGIN RECOGNITION COMPLEX SUBUNIT 4"/>
    <property type="match status" value="1"/>
</dbReference>
<evidence type="ECO:0000256" key="4">
    <source>
        <dbReference type="ARBA" id="ARBA00023125"/>
    </source>
</evidence>
<dbReference type="InParanoid" id="A0A5J5EFC5"/>
<feature type="domain" description="Orc1-like AAA ATPase" evidence="7">
    <location>
        <begin position="532"/>
        <end position="702"/>
    </location>
</feature>
<protein>
    <submittedName>
        <fullName evidence="9">Origin recognition complex subunit 4 C-terminus-domain-containing protein</fullName>
    </submittedName>
</protein>
<feature type="compositionally biased region" description="Basic residues" evidence="6">
    <location>
        <begin position="257"/>
        <end position="269"/>
    </location>
</feature>